<dbReference type="AlphaFoldDB" id="A0A6L8Q2G7"/>
<name>A0A6L8Q2G7_9ACTN</name>
<organism evidence="1 2">
    <name type="scientific">Adlercreutzia equolifaciens</name>
    <dbReference type="NCBI Taxonomy" id="446660"/>
    <lineage>
        <taxon>Bacteria</taxon>
        <taxon>Bacillati</taxon>
        <taxon>Actinomycetota</taxon>
        <taxon>Coriobacteriia</taxon>
        <taxon>Eggerthellales</taxon>
        <taxon>Eggerthellaceae</taxon>
        <taxon>Adlercreutzia</taxon>
    </lineage>
</organism>
<gene>
    <name evidence="1" type="ORF">FM068_02465</name>
</gene>
<sequence length="307" mass="34587">MYYPILRGRQNELIAVRELQERGLLEHVTPIIEPVRASSTLVSVLERFKGDDKPIVLVDKPIVGSFEKELSQSPEYAEKLNTIIAESPQLIKMSYCMEGLPSGVIADSSRRWAFYLGPDNRKSYQGACQLREPVLTITAGGGRNHRIAKGQKVTLESAFVPQKRNADYCEHQDDFLSEELFYFAEEGANGFADYSIIGEEYSEGGFTPKVVALHLVHLNEDHNQLRVRHFTSSPTDESTNTGLKFNEALGSLLAWAAENPKLLCHTCALKQMKEIYDEERFPGLGVAKRLAIMHHLEFVNALLEDFQ</sequence>
<evidence type="ECO:0000313" key="2">
    <source>
        <dbReference type="Proteomes" id="UP000472380"/>
    </source>
</evidence>
<comment type="caution">
    <text evidence="1">The sequence shown here is derived from an EMBL/GenBank/DDBJ whole genome shotgun (WGS) entry which is preliminary data.</text>
</comment>
<dbReference type="RefSeq" id="WP_161127386.1">
    <property type="nucleotide sequence ID" value="NZ_VJNE01000003.1"/>
</dbReference>
<accession>A0A6L8Q2G7</accession>
<dbReference type="Proteomes" id="UP000472380">
    <property type="component" value="Unassembled WGS sequence"/>
</dbReference>
<evidence type="ECO:0000313" key="1">
    <source>
        <dbReference type="EMBL" id="MZG27462.1"/>
    </source>
</evidence>
<dbReference type="InterPro" id="IPR047727">
    <property type="entry name" value="Sce7725-like"/>
</dbReference>
<dbReference type="NCBIfam" id="NF033831">
    <property type="entry name" value="sce7725_fam"/>
    <property type="match status" value="1"/>
</dbReference>
<dbReference type="EMBL" id="VJNE01000003">
    <property type="protein sequence ID" value="MZG27462.1"/>
    <property type="molecule type" value="Genomic_DNA"/>
</dbReference>
<reference evidence="1 2" key="1">
    <citation type="submission" date="2019-07" db="EMBL/GenBank/DDBJ databases">
        <title>Draft genome sequence of Adlercreutzia equolifaciens IPLA 37004, a human intestinal strain that does not produces equol from daidzein.</title>
        <authorList>
            <person name="Vazquez L."/>
            <person name="Florez A.B."/>
            <person name="Mayo B."/>
        </authorList>
    </citation>
    <scope>NUCLEOTIDE SEQUENCE [LARGE SCALE GENOMIC DNA]</scope>
    <source>
        <strain evidence="1 2">IPLA 37004</strain>
    </source>
</reference>
<proteinExistence type="predicted"/>
<protein>
    <submittedName>
        <fullName evidence="1">Sce7725 family protein</fullName>
    </submittedName>
</protein>